<name>A0A9N8PK59_9PEZI</name>
<organism evidence="3 4">
    <name type="scientific">Aureobasidium mustum</name>
    <dbReference type="NCBI Taxonomy" id="2773714"/>
    <lineage>
        <taxon>Eukaryota</taxon>
        <taxon>Fungi</taxon>
        <taxon>Dikarya</taxon>
        <taxon>Ascomycota</taxon>
        <taxon>Pezizomycotina</taxon>
        <taxon>Dothideomycetes</taxon>
        <taxon>Dothideomycetidae</taxon>
        <taxon>Dothideales</taxon>
        <taxon>Saccotheciaceae</taxon>
        <taxon>Aureobasidium</taxon>
    </lineage>
</organism>
<dbReference type="Pfam" id="PF02515">
    <property type="entry name" value="CoA_transf_3"/>
    <property type="match status" value="1"/>
</dbReference>
<comment type="caution">
    <text evidence="3">The sequence shown here is derived from an EMBL/GenBank/DDBJ whole genome shotgun (WGS) entry which is preliminary data.</text>
</comment>
<keyword evidence="4" id="KW-1185">Reference proteome</keyword>
<dbReference type="EMBL" id="CAIJEO010000008">
    <property type="protein sequence ID" value="CAD0098197.1"/>
    <property type="molecule type" value="Genomic_DNA"/>
</dbReference>
<proteinExistence type="inferred from homology"/>
<dbReference type="PANTHER" id="PTHR48207">
    <property type="entry name" value="SUCCINATE--HYDROXYMETHYLGLUTARATE COA-TRANSFERASE"/>
    <property type="match status" value="1"/>
</dbReference>
<dbReference type="Gene3D" id="3.40.50.10540">
    <property type="entry name" value="Crotonobetainyl-coa:carnitine coa-transferase, domain 1"/>
    <property type="match status" value="1"/>
</dbReference>
<accession>A0A9N8PK59</accession>
<dbReference type="InterPro" id="IPR050483">
    <property type="entry name" value="CoA-transferase_III_domain"/>
</dbReference>
<dbReference type="InterPro" id="IPR023606">
    <property type="entry name" value="CoA-Trfase_III_dom_1_sf"/>
</dbReference>
<evidence type="ECO:0000313" key="3">
    <source>
        <dbReference type="EMBL" id="CAD0098197.1"/>
    </source>
</evidence>
<dbReference type="GO" id="GO:0005739">
    <property type="term" value="C:mitochondrion"/>
    <property type="evidence" value="ECO:0007669"/>
    <property type="project" value="TreeGrafter"/>
</dbReference>
<evidence type="ECO:0008006" key="5">
    <source>
        <dbReference type="Google" id="ProtNLM"/>
    </source>
</evidence>
<dbReference type="SUPFAM" id="SSF89796">
    <property type="entry name" value="CoA-transferase family III (CaiB/BaiF)"/>
    <property type="match status" value="1"/>
</dbReference>
<dbReference type="Proteomes" id="UP000714618">
    <property type="component" value="Unassembled WGS sequence"/>
</dbReference>
<dbReference type="PANTHER" id="PTHR48207:SF3">
    <property type="entry name" value="SUCCINATE--HYDROXYMETHYLGLUTARATE COA-TRANSFERASE"/>
    <property type="match status" value="1"/>
</dbReference>
<gene>
    <name evidence="3" type="ORF">AWRI4233_LOCUS7021</name>
</gene>
<keyword evidence="2" id="KW-0808">Transferase</keyword>
<reference evidence="3" key="1">
    <citation type="submission" date="2020-06" db="EMBL/GenBank/DDBJ databases">
        <authorList>
            <person name="Onetto C."/>
        </authorList>
    </citation>
    <scope>NUCLEOTIDE SEQUENCE</scope>
</reference>
<comment type="similarity">
    <text evidence="1">Belongs to the CoA-transferase III family.</text>
</comment>
<dbReference type="OrthoDB" id="5863171at2759"/>
<dbReference type="InterPro" id="IPR003673">
    <property type="entry name" value="CoA-Trfase_fam_III"/>
</dbReference>
<protein>
    <recommendedName>
        <fullName evidence="5">CoA-transferase family III</fullName>
    </recommendedName>
</protein>
<evidence type="ECO:0000313" key="4">
    <source>
        <dbReference type="Proteomes" id="UP000714618"/>
    </source>
</evidence>
<evidence type="ECO:0000256" key="1">
    <source>
        <dbReference type="ARBA" id="ARBA00008383"/>
    </source>
</evidence>
<dbReference type="AlphaFoldDB" id="A0A9N8PK59"/>
<dbReference type="GO" id="GO:0047369">
    <property type="term" value="F:succinate-hydroxymethylglutarate CoA-transferase activity"/>
    <property type="evidence" value="ECO:0007669"/>
    <property type="project" value="TreeGrafter"/>
</dbReference>
<evidence type="ECO:0000256" key="2">
    <source>
        <dbReference type="ARBA" id="ARBA00022679"/>
    </source>
</evidence>
<sequence length="64" mass="6938">MVKEINHPTCGPIKLVNTPVKFSESTPGIRSPPPTLGQHTGEVLKELGYAETEVEELKRLAVVA</sequence>